<keyword evidence="7" id="KW-1185">Reference proteome</keyword>
<dbReference type="HAMAP" id="MF_01077">
    <property type="entry name" value="RimP"/>
    <property type="match status" value="1"/>
</dbReference>
<dbReference type="GO" id="GO:0006412">
    <property type="term" value="P:translation"/>
    <property type="evidence" value="ECO:0007669"/>
    <property type="project" value="TreeGrafter"/>
</dbReference>
<dbReference type="GO" id="GO:0000028">
    <property type="term" value="P:ribosomal small subunit assembly"/>
    <property type="evidence" value="ECO:0007669"/>
    <property type="project" value="TreeGrafter"/>
</dbReference>
<dbReference type="InterPro" id="IPR003728">
    <property type="entry name" value="Ribosome_maturation_RimP"/>
</dbReference>
<dbReference type="SUPFAM" id="SSF74942">
    <property type="entry name" value="YhbC-like, C-terminal domain"/>
    <property type="match status" value="1"/>
</dbReference>
<dbReference type="RefSeq" id="WP_214172555.1">
    <property type="nucleotide sequence ID" value="NZ_JAHCVJ010000007.1"/>
</dbReference>
<dbReference type="InterPro" id="IPR036847">
    <property type="entry name" value="RimP_C_sf"/>
</dbReference>
<dbReference type="FunFam" id="3.30.300.70:FF:000001">
    <property type="entry name" value="Ribosome maturation factor RimP"/>
    <property type="match status" value="1"/>
</dbReference>
<accession>A0AAW4L8A3</accession>
<evidence type="ECO:0000256" key="3">
    <source>
        <dbReference type="HAMAP-Rule" id="MF_01077"/>
    </source>
</evidence>
<comment type="function">
    <text evidence="3">Required for maturation of 30S ribosomal subunits.</text>
</comment>
<dbReference type="PANTHER" id="PTHR33867:SF1">
    <property type="entry name" value="RIBOSOME MATURATION FACTOR RIMP"/>
    <property type="match status" value="1"/>
</dbReference>
<name>A0AAW4L8A3_9BACT</name>
<dbReference type="Proteomes" id="UP000811899">
    <property type="component" value="Unassembled WGS sequence"/>
</dbReference>
<dbReference type="CDD" id="cd01734">
    <property type="entry name" value="YlxS_C"/>
    <property type="match status" value="1"/>
</dbReference>
<keyword evidence="2 3" id="KW-0690">Ribosome biogenesis</keyword>
<protein>
    <recommendedName>
        <fullName evidence="3">Ribosome maturation factor RimP</fullName>
    </recommendedName>
</protein>
<feature type="domain" description="Ribosome maturation factor RimP N-terminal" evidence="4">
    <location>
        <begin position="14"/>
        <end position="85"/>
    </location>
</feature>
<feature type="domain" description="Ribosome maturation factor RimP C-terminal" evidence="5">
    <location>
        <begin position="88"/>
        <end position="158"/>
    </location>
</feature>
<dbReference type="PANTHER" id="PTHR33867">
    <property type="entry name" value="RIBOSOME MATURATION FACTOR RIMP"/>
    <property type="match status" value="1"/>
</dbReference>
<dbReference type="Gene3D" id="3.30.300.70">
    <property type="entry name" value="RimP-like superfamily, N-terminal"/>
    <property type="match status" value="1"/>
</dbReference>
<dbReference type="NCBIfam" id="NF011241">
    <property type="entry name" value="PRK14647.1"/>
    <property type="match status" value="1"/>
</dbReference>
<comment type="caution">
    <text evidence="6">The sequence shown here is derived from an EMBL/GenBank/DDBJ whole genome shotgun (WGS) entry which is preliminary data.</text>
</comment>
<dbReference type="EMBL" id="JAHCVJ010000007">
    <property type="protein sequence ID" value="MBT0665780.1"/>
    <property type="molecule type" value="Genomic_DNA"/>
</dbReference>
<evidence type="ECO:0000256" key="2">
    <source>
        <dbReference type="ARBA" id="ARBA00022517"/>
    </source>
</evidence>
<evidence type="ECO:0000259" key="4">
    <source>
        <dbReference type="Pfam" id="PF02576"/>
    </source>
</evidence>
<dbReference type="Gene3D" id="2.30.30.180">
    <property type="entry name" value="Ribosome maturation factor RimP, C-terminal domain"/>
    <property type="match status" value="1"/>
</dbReference>
<evidence type="ECO:0000313" key="6">
    <source>
        <dbReference type="EMBL" id="MBT0665780.1"/>
    </source>
</evidence>
<comment type="similarity">
    <text evidence="3">Belongs to the RimP family.</text>
</comment>
<proteinExistence type="inferred from homology"/>
<organism evidence="6 7">
    <name type="scientific">Geoanaerobacter pelophilus</name>
    <dbReference type="NCBI Taxonomy" id="60036"/>
    <lineage>
        <taxon>Bacteria</taxon>
        <taxon>Pseudomonadati</taxon>
        <taxon>Thermodesulfobacteriota</taxon>
        <taxon>Desulfuromonadia</taxon>
        <taxon>Geobacterales</taxon>
        <taxon>Geobacteraceae</taxon>
        <taxon>Geoanaerobacter</taxon>
    </lineage>
</organism>
<gene>
    <name evidence="3 6" type="primary">rimP</name>
    <name evidence="6" type="ORF">KI809_15830</name>
</gene>
<sequence>MSQNSVTEKVTKIAESIAGSLGLELVDVEYQRVGRSMVLRLFIDKSGGVTLDDCSDFSHEFSQLLDVEDVISEHYTLEVSSPGLDRPLKREEDYVRYAGRLVKIRTFELLPDADGNKRKTFLGNLIGLEDGTVKIQLKEGQLAEIPLNKIAKANLEFEM</sequence>
<dbReference type="InterPro" id="IPR028989">
    <property type="entry name" value="RimP_N"/>
</dbReference>
<evidence type="ECO:0000259" key="5">
    <source>
        <dbReference type="Pfam" id="PF17384"/>
    </source>
</evidence>
<evidence type="ECO:0000256" key="1">
    <source>
        <dbReference type="ARBA" id="ARBA00022490"/>
    </source>
</evidence>
<keyword evidence="1 3" id="KW-0963">Cytoplasm</keyword>
<evidence type="ECO:0000313" key="7">
    <source>
        <dbReference type="Proteomes" id="UP000811899"/>
    </source>
</evidence>
<dbReference type="AlphaFoldDB" id="A0AAW4L8A3"/>
<comment type="subcellular location">
    <subcellularLocation>
        <location evidence="3">Cytoplasm</location>
    </subcellularLocation>
</comment>
<dbReference type="InterPro" id="IPR035956">
    <property type="entry name" value="RimP_N_sf"/>
</dbReference>
<dbReference type="SUPFAM" id="SSF75420">
    <property type="entry name" value="YhbC-like, N-terminal domain"/>
    <property type="match status" value="1"/>
</dbReference>
<dbReference type="InterPro" id="IPR028998">
    <property type="entry name" value="RimP_C"/>
</dbReference>
<dbReference type="Pfam" id="PF17384">
    <property type="entry name" value="DUF150_C"/>
    <property type="match status" value="1"/>
</dbReference>
<reference evidence="6 7" key="1">
    <citation type="submission" date="2021-05" db="EMBL/GenBank/DDBJ databases">
        <title>The draft genome of Geobacter pelophilus DSM 12255.</title>
        <authorList>
            <person name="Xu Z."/>
            <person name="Masuda Y."/>
            <person name="Itoh H."/>
            <person name="Senoo K."/>
        </authorList>
    </citation>
    <scope>NUCLEOTIDE SEQUENCE [LARGE SCALE GENOMIC DNA]</scope>
    <source>
        <strain evidence="6 7">DSM 12255</strain>
    </source>
</reference>
<dbReference type="GO" id="GO:0005829">
    <property type="term" value="C:cytosol"/>
    <property type="evidence" value="ECO:0007669"/>
    <property type="project" value="TreeGrafter"/>
</dbReference>
<dbReference type="Pfam" id="PF02576">
    <property type="entry name" value="RimP_N"/>
    <property type="match status" value="1"/>
</dbReference>